<sequence>MRIRVQALAVTAVVACLAAALPGVPAAAADADVFTVYMAPTGSDANDGLSPATPVVSLVRVQQVLVAAKPATDVEVRITQGTYQAPPMHNWRFYVPGHTVSFMPVDYEYGDGRDGIAGLPVFRNRRNSDGSYPDGTWLQPRLPTDPADPLYNGGTSGLRFYYLQIEYYSSSAISIYGNSERDVSDERYDPPLHVQGSAGLNGNTVFGMVFKHLGSKWTGGHFGYGAIVLTNSSNNIIENNHFVNLENVSPYPNHIHGVYVTHFSSSNQINRNAFSYISGDPVKVRNMSNFNTIEYNRFNRTGRISHYRGEFCDRACAVENDMDRQCASYHNRFFNNELGSNYAGTGTLPTWSLKPEGLTNAGGAPCAIPEGDQRLRTGYNS</sequence>
<evidence type="ECO:0000256" key="1">
    <source>
        <dbReference type="SAM" id="SignalP"/>
    </source>
</evidence>
<dbReference type="RefSeq" id="WP_203855293.1">
    <property type="nucleotide sequence ID" value="NZ_BAAAZQ010000003.1"/>
</dbReference>
<dbReference type="Gene3D" id="2.160.20.10">
    <property type="entry name" value="Single-stranded right-handed beta-helix, Pectin lyase-like"/>
    <property type="match status" value="1"/>
</dbReference>
<evidence type="ECO:0000313" key="2">
    <source>
        <dbReference type="EMBL" id="GIG93609.1"/>
    </source>
</evidence>
<dbReference type="Proteomes" id="UP000621500">
    <property type="component" value="Unassembled WGS sequence"/>
</dbReference>
<accession>A0ABQ4EFW3</accession>
<reference evidence="2 3" key="1">
    <citation type="submission" date="2021-01" db="EMBL/GenBank/DDBJ databases">
        <title>Whole genome shotgun sequence of Plantactinospora mayteni NBRC 109088.</title>
        <authorList>
            <person name="Komaki H."/>
            <person name="Tamura T."/>
        </authorList>
    </citation>
    <scope>NUCLEOTIDE SEQUENCE [LARGE SCALE GENOMIC DNA]</scope>
    <source>
        <strain evidence="2 3">NBRC 109088</strain>
    </source>
</reference>
<feature type="chain" id="PRO_5045041090" description="Right handed beta helix domain-containing protein" evidence="1">
    <location>
        <begin position="29"/>
        <end position="381"/>
    </location>
</feature>
<evidence type="ECO:0008006" key="4">
    <source>
        <dbReference type="Google" id="ProtNLM"/>
    </source>
</evidence>
<keyword evidence="1" id="KW-0732">Signal</keyword>
<comment type="caution">
    <text evidence="2">The sequence shown here is derived from an EMBL/GenBank/DDBJ whole genome shotgun (WGS) entry which is preliminary data.</text>
</comment>
<dbReference type="EMBL" id="BONX01000002">
    <property type="protein sequence ID" value="GIG93609.1"/>
    <property type="molecule type" value="Genomic_DNA"/>
</dbReference>
<name>A0ABQ4EFW3_9ACTN</name>
<feature type="signal peptide" evidence="1">
    <location>
        <begin position="1"/>
        <end position="28"/>
    </location>
</feature>
<protein>
    <recommendedName>
        <fullName evidence="4">Right handed beta helix domain-containing protein</fullName>
    </recommendedName>
</protein>
<gene>
    <name evidence="2" type="ORF">Pma05_01820</name>
</gene>
<organism evidence="2 3">
    <name type="scientific">Plantactinospora mayteni</name>
    <dbReference type="NCBI Taxonomy" id="566021"/>
    <lineage>
        <taxon>Bacteria</taxon>
        <taxon>Bacillati</taxon>
        <taxon>Actinomycetota</taxon>
        <taxon>Actinomycetes</taxon>
        <taxon>Micromonosporales</taxon>
        <taxon>Micromonosporaceae</taxon>
        <taxon>Plantactinospora</taxon>
    </lineage>
</organism>
<dbReference type="SUPFAM" id="SSF51126">
    <property type="entry name" value="Pectin lyase-like"/>
    <property type="match status" value="1"/>
</dbReference>
<dbReference type="PROSITE" id="PS51257">
    <property type="entry name" value="PROKAR_LIPOPROTEIN"/>
    <property type="match status" value="1"/>
</dbReference>
<keyword evidence="3" id="KW-1185">Reference proteome</keyword>
<proteinExistence type="predicted"/>
<evidence type="ECO:0000313" key="3">
    <source>
        <dbReference type="Proteomes" id="UP000621500"/>
    </source>
</evidence>
<dbReference type="InterPro" id="IPR011050">
    <property type="entry name" value="Pectin_lyase_fold/virulence"/>
</dbReference>
<dbReference type="InterPro" id="IPR012334">
    <property type="entry name" value="Pectin_lyas_fold"/>
</dbReference>